<organism evidence="1 2">
    <name type="scientific">Corticicoccus populi</name>
    <dbReference type="NCBI Taxonomy" id="1812821"/>
    <lineage>
        <taxon>Bacteria</taxon>
        <taxon>Bacillati</taxon>
        <taxon>Bacillota</taxon>
        <taxon>Bacilli</taxon>
        <taxon>Bacillales</taxon>
        <taxon>Staphylococcaceae</taxon>
        <taxon>Corticicoccus</taxon>
    </lineage>
</organism>
<protein>
    <submittedName>
        <fullName evidence="1">Thioredoxin family protein</fullName>
    </submittedName>
</protein>
<comment type="caution">
    <text evidence="1">The sequence shown here is derived from an EMBL/GenBank/DDBJ whole genome shotgun (WGS) entry which is preliminary data.</text>
</comment>
<gene>
    <name evidence="1" type="ORF">ACFSX4_06745</name>
</gene>
<accession>A0ABW5WTP5</accession>
<keyword evidence="2" id="KW-1185">Reference proteome</keyword>
<dbReference type="Proteomes" id="UP001597519">
    <property type="component" value="Unassembled WGS sequence"/>
</dbReference>
<dbReference type="SUPFAM" id="SSF52833">
    <property type="entry name" value="Thioredoxin-like"/>
    <property type="match status" value="1"/>
</dbReference>
<reference evidence="2" key="1">
    <citation type="journal article" date="2019" name="Int. J. Syst. Evol. Microbiol.">
        <title>The Global Catalogue of Microorganisms (GCM) 10K type strain sequencing project: providing services to taxonomists for standard genome sequencing and annotation.</title>
        <authorList>
            <consortium name="The Broad Institute Genomics Platform"/>
            <consortium name="The Broad Institute Genome Sequencing Center for Infectious Disease"/>
            <person name="Wu L."/>
            <person name="Ma J."/>
        </authorList>
    </citation>
    <scope>NUCLEOTIDE SEQUENCE [LARGE SCALE GENOMIC DNA]</scope>
    <source>
        <strain evidence="2">KCTC 33575</strain>
    </source>
</reference>
<dbReference type="Pfam" id="PF14595">
    <property type="entry name" value="Thioredoxin_9"/>
    <property type="match status" value="1"/>
</dbReference>
<evidence type="ECO:0000313" key="2">
    <source>
        <dbReference type="Proteomes" id="UP001597519"/>
    </source>
</evidence>
<name>A0ABW5WTP5_9STAP</name>
<dbReference type="RefSeq" id="WP_377772834.1">
    <property type="nucleotide sequence ID" value="NZ_JBHUOQ010000001.1"/>
</dbReference>
<proteinExistence type="predicted"/>
<dbReference type="EMBL" id="JBHUOQ010000001">
    <property type="protein sequence ID" value="MFD2830166.1"/>
    <property type="molecule type" value="Genomic_DNA"/>
</dbReference>
<sequence>MQLNEWFDKGMSIESYVNELTDHRENFEKIYADFSMPDDAAMIEKIQNNNLKALVIAEPWCGHCMLNIPILKRIAEKSGMEISVCLRDTHPELMDQYETNGKRIIPIFIFIDDEGREVSKWGPRAPKVADIHNRMLQSLPEKDAPEYNEVFKEKVSELVLRFSTDQVLWDHVYEDIKKSLI</sequence>
<evidence type="ECO:0000313" key="1">
    <source>
        <dbReference type="EMBL" id="MFD2830166.1"/>
    </source>
</evidence>
<dbReference type="Gene3D" id="3.40.30.10">
    <property type="entry name" value="Glutaredoxin"/>
    <property type="match status" value="1"/>
</dbReference>
<dbReference type="InterPro" id="IPR036249">
    <property type="entry name" value="Thioredoxin-like_sf"/>
</dbReference>